<dbReference type="Pfam" id="PF24850">
    <property type="entry name" value="CC_BshC"/>
    <property type="match status" value="1"/>
</dbReference>
<proteinExistence type="inferred from homology"/>
<evidence type="ECO:0000259" key="4">
    <source>
        <dbReference type="Pfam" id="PF24850"/>
    </source>
</evidence>
<dbReference type="AlphaFoldDB" id="A0A3B0CU65"/>
<dbReference type="Proteomes" id="UP000282311">
    <property type="component" value="Unassembled WGS sequence"/>
</dbReference>
<reference evidence="5 6" key="1">
    <citation type="journal article" date="2007" name="Int. J. Syst. Evol. Microbiol.">
        <title>Paenibacillus ginsengarvi sp. nov., isolated from soil from ginseng cultivation.</title>
        <authorList>
            <person name="Yoon M.H."/>
            <person name="Ten L.N."/>
            <person name="Im W.T."/>
        </authorList>
    </citation>
    <scope>NUCLEOTIDE SEQUENCE [LARGE SCALE GENOMIC DNA]</scope>
    <source>
        <strain evidence="5 6">KCTC 13059</strain>
    </source>
</reference>
<evidence type="ECO:0000256" key="2">
    <source>
        <dbReference type="HAMAP-Rule" id="MF_01867"/>
    </source>
</evidence>
<sequence>MRVETFRQKPAQPITRDYIYEFSSVASLYEYNPWSETSDRERAEWLDREARPQADRDELVRTLLAYNEQIGNGAAAASHIEALRDRNTLVVTGGQQAGLFTGPLLVMFKAITVINEARQASERLGRKVIPLFWIAGEDHDLDEVNHTFVLNETLAAQKIKLGAGPDKKSSVSQWSVPPEAWEDALSQLEQVLMNTEFKPELMERIRAITSASDTLTEQFARTMAWLFGEFGLVLIDSDDPQLRKLEADMFQSIVRRQGELDDTLLRAKGRLEDRGYKAQVELQPGQAHLFVYHEGERLLLGRQGERFTDRKGAASFTEQELLELAEHTPERLSNNVMTRPLMQDYLFPVLSVVLGPSEIAYWGLLREAFGLFGLKMPILVPRYEFTLLEGTIQKQMNKFGLQFEDVVLRLDEKQEQWLAAQGSIQVEELFAEAKTKFAELYAPVVASVAGINPGLGKLGETNRQKIVEQIEFLEAKAAEGFRAQHESALRHWERIRMSVLPGGKPQERVYNVFQYVVKYGGGWLRELAGTPLDRDGSHHIVYF</sequence>
<protein>
    <recommendedName>
        <fullName evidence="2">Putative cysteine ligase BshC</fullName>
        <ecNumber evidence="2">6.-.-.-</ecNumber>
    </recommendedName>
</protein>
<keyword evidence="1 2" id="KW-0436">Ligase</keyword>
<dbReference type="PIRSF" id="PIRSF012535">
    <property type="entry name" value="UCP012535"/>
    <property type="match status" value="1"/>
</dbReference>
<dbReference type="EC" id="6.-.-.-" evidence="2"/>
<organism evidence="5 6">
    <name type="scientific">Paenibacillus ginsengarvi</name>
    <dbReference type="NCBI Taxonomy" id="400777"/>
    <lineage>
        <taxon>Bacteria</taxon>
        <taxon>Bacillati</taxon>
        <taxon>Bacillota</taxon>
        <taxon>Bacilli</taxon>
        <taxon>Bacillales</taxon>
        <taxon>Paenibacillaceae</taxon>
        <taxon>Paenibacillus</taxon>
    </lineage>
</organism>
<comment type="caution">
    <text evidence="5">The sequence shown here is derived from an EMBL/GenBank/DDBJ whole genome shotgun (WGS) entry which is preliminary data.</text>
</comment>
<evidence type="ECO:0000259" key="3">
    <source>
        <dbReference type="Pfam" id="PF10079"/>
    </source>
</evidence>
<evidence type="ECO:0000313" key="5">
    <source>
        <dbReference type="EMBL" id="RKN86904.1"/>
    </source>
</evidence>
<dbReference type="OrthoDB" id="9765151at2"/>
<dbReference type="Pfam" id="PF10079">
    <property type="entry name" value="Rossmann-like_BshC"/>
    <property type="match status" value="1"/>
</dbReference>
<gene>
    <name evidence="2 5" type="primary">bshC</name>
    <name evidence="5" type="ORF">D7M11_02825</name>
</gene>
<comment type="function">
    <text evidence="2">Involved in bacillithiol (BSH) biosynthesis. May catalyze the last step of the pathway, the addition of cysteine to glucosamine malate (GlcN-Mal) to generate BSH.</text>
</comment>
<keyword evidence="6" id="KW-1185">Reference proteome</keyword>
<dbReference type="InterPro" id="IPR055399">
    <property type="entry name" value="CC_BshC"/>
</dbReference>
<evidence type="ECO:0000313" key="6">
    <source>
        <dbReference type="Proteomes" id="UP000282311"/>
    </source>
</evidence>
<comment type="similarity">
    <text evidence="2">Belongs to the BshC family.</text>
</comment>
<dbReference type="GO" id="GO:0016874">
    <property type="term" value="F:ligase activity"/>
    <property type="evidence" value="ECO:0007669"/>
    <property type="project" value="UniProtKB-UniRule"/>
</dbReference>
<feature type="domain" description="Bacillithiol biosynthesis BshC C-terminal coiled-coil" evidence="4">
    <location>
        <begin position="385"/>
        <end position="543"/>
    </location>
</feature>
<dbReference type="InterPro" id="IPR011199">
    <property type="entry name" value="Bacillithiol_biosynth_BshC"/>
</dbReference>
<dbReference type="EMBL" id="RBAH01000001">
    <property type="protein sequence ID" value="RKN86904.1"/>
    <property type="molecule type" value="Genomic_DNA"/>
</dbReference>
<feature type="domain" description="Bacillithiol biosynthesis BshC N-terminal Rossmann-like" evidence="3">
    <location>
        <begin position="1"/>
        <end position="382"/>
    </location>
</feature>
<evidence type="ECO:0000256" key="1">
    <source>
        <dbReference type="ARBA" id="ARBA00022598"/>
    </source>
</evidence>
<dbReference type="HAMAP" id="MF_01867">
    <property type="entry name" value="BshC"/>
    <property type="match status" value="1"/>
</dbReference>
<accession>A0A3B0CU65</accession>
<name>A0A3B0CU65_9BACL</name>
<dbReference type="InterPro" id="IPR055398">
    <property type="entry name" value="Rossmann-like_BshC"/>
</dbReference>
<dbReference type="NCBIfam" id="TIGR03998">
    <property type="entry name" value="thiol_BshC"/>
    <property type="match status" value="1"/>
</dbReference>
<dbReference type="RefSeq" id="WP_120745612.1">
    <property type="nucleotide sequence ID" value="NZ_RBAH01000001.1"/>
</dbReference>